<feature type="transmembrane region" description="Helical" evidence="2">
    <location>
        <begin position="72"/>
        <end position="93"/>
    </location>
</feature>
<sequence>MATQHQFRRHHPRGPSEEGGVAAPPVDIDDLLARVEATLLADFRRREQVRATASAVTSVIFIGVILKLQLDLVYGGLLLTVFGLMAAPAITFIQEKAFTYALAIG</sequence>
<keyword evidence="2" id="KW-1133">Transmembrane helix</keyword>
<evidence type="ECO:0000313" key="3">
    <source>
        <dbReference type="EMBL" id="RSH83184.1"/>
    </source>
</evidence>
<dbReference type="AlphaFoldDB" id="A0A427XWG0"/>
<dbReference type="GeneID" id="39591387"/>
<evidence type="ECO:0000256" key="1">
    <source>
        <dbReference type="SAM" id="MobiDB-lite"/>
    </source>
</evidence>
<accession>A0A427XWG0</accession>
<gene>
    <name evidence="3" type="ORF">EHS24_006844</name>
</gene>
<evidence type="ECO:0000313" key="4">
    <source>
        <dbReference type="Proteomes" id="UP000279236"/>
    </source>
</evidence>
<keyword evidence="2" id="KW-0812">Transmembrane</keyword>
<comment type="caution">
    <text evidence="3">The sequence shown here is derived from an EMBL/GenBank/DDBJ whole genome shotgun (WGS) entry which is preliminary data.</text>
</comment>
<evidence type="ECO:0000256" key="2">
    <source>
        <dbReference type="SAM" id="Phobius"/>
    </source>
</evidence>
<dbReference type="EMBL" id="RSCE01000004">
    <property type="protein sequence ID" value="RSH83184.1"/>
    <property type="molecule type" value="Genomic_DNA"/>
</dbReference>
<proteinExistence type="predicted"/>
<dbReference type="Proteomes" id="UP000279236">
    <property type="component" value="Unassembled WGS sequence"/>
</dbReference>
<keyword evidence="2" id="KW-0472">Membrane</keyword>
<name>A0A427XWG0_9TREE</name>
<reference evidence="3 4" key="1">
    <citation type="submission" date="2018-11" db="EMBL/GenBank/DDBJ databases">
        <title>Genome sequence of Apiotrichum porosum DSM 27194.</title>
        <authorList>
            <person name="Aliyu H."/>
            <person name="Gorte O."/>
            <person name="Ochsenreither K."/>
        </authorList>
    </citation>
    <scope>NUCLEOTIDE SEQUENCE [LARGE SCALE GENOMIC DNA]</scope>
    <source>
        <strain evidence="3 4">DSM 27194</strain>
    </source>
</reference>
<keyword evidence="4" id="KW-1185">Reference proteome</keyword>
<dbReference type="RefSeq" id="XP_028477136.1">
    <property type="nucleotide sequence ID" value="XM_028622244.1"/>
</dbReference>
<organism evidence="3 4">
    <name type="scientific">Apiotrichum porosum</name>
    <dbReference type="NCBI Taxonomy" id="105984"/>
    <lineage>
        <taxon>Eukaryota</taxon>
        <taxon>Fungi</taxon>
        <taxon>Dikarya</taxon>
        <taxon>Basidiomycota</taxon>
        <taxon>Agaricomycotina</taxon>
        <taxon>Tremellomycetes</taxon>
        <taxon>Trichosporonales</taxon>
        <taxon>Trichosporonaceae</taxon>
        <taxon>Apiotrichum</taxon>
    </lineage>
</organism>
<feature type="region of interest" description="Disordered" evidence="1">
    <location>
        <begin position="1"/>
        <end position="23"/>
    </location>
</feature>
<feature type="compositionally biased region" description="Basic residues" evidence="1">
    <location>
        <begin position="1"/>
        <end position="13"/>
    </location>
</feature>
<protein>
    <submittedName>
        <fullName evidence="3">Uncharacterized protein</fullName>
    </submittedName>
</protein>
<feature type="transmembrane region" description="Helical" evidence="2">
    <location>
        <begin position="49"/>
        <end position="66"/>
    </location>
</feature>